<sequence length="195" mass="21842">MSGPLPPADLDRRQPEHVELQAGAVLHRFYTAKWEPIFFDTSTRGRFNAPDASYGVLYAAKKINGAFAETFLRIPGRTLIDTDLLHRKAYVRLTLTRELRLIRLAGPGLARLGATAEVSHQGLSYDVPQTWSQALARHPLGADGIAYHARHDDTELCYALFDRSANAIAEVAREADLDRDWFWRIAERYGVGLAP</sequence>
<dbReference type="Proteomes" id="UP000282195">
    <property type="component" value="Plasmid pRCCGE525b"/>
</dbReference>
<dbReference type="KEGG" id="rjg:CCGE525_36230"/>
<dbReference type="InterPro" id="IPR014914">
    <property type="entry name" value="RES_dom"/>
</dbReference>
<dbReference type="OrthoDB" id="7257056at2"/>
<organism evidence="2 3">
    <name type="scientific">Rhizobium jaguaris</name>
    <dbReference type="NCBI Taxonomy" id="1312183"/>
    <lineage>
        <taxon>Bacteria</taxon>
        <taxon>Pseudomonadati</taxon>
        <taxon>Pseudomonadota</taxon>
        <taxon>Alphaproteobacteria</taxon>
        <taxon>Hyphomicrobiales</taxon>
        <taxon>Rhizobiaceae</taxon>
        <taxon>Rhizobium/Agrobacterium group</taxon>
        <taxon>Rhizobium</taxon>
    </lineage>
</organism>
<dbReference type="SMART" id="SM00953">
    <property type="entry name" value="RES"/>
    <property type="match status" value="1"/>
</dbReference>
<evidence type="ECO:0000313" key="3">
    <source>
        <dbReference type="Proteomes" id="UP000282195"/>
    </source>
</evidence>
<accession>A0A387G8M7</accession>
<feature type="domain" description="RES" evidence="1">
    <location>
        <begin position="38"/>
        <end position="174"/>
    </location>
</feature>
<dbReference type="AlphaFoldDB" id="A0A387G8M7"/>
<evidence type="ECO:0000259" key="1">
    <source>
        <dbReference type="SMART" id="SM00953"/>
    </source>
</evidence>
<dbReference type="RefSeq" id="WP_120709088.1">
    <property type="nucleotide sequence ID" value="NZ_CP032696.1"/>
</dbReference>
<reference evidence="2 3" key="1">
    <citation type="submission" date="2018-10" db="EMBL/GenBank/DDBJ databases">
        <title>Rhizobium etli, R. leguminosarum and a new Rhizobium genospecies from Phaseolus dumosus.</title>
        <authorList>
            <person name="Ramirez-Puebla S.T."/>
            <person name="Rogel-Hernandez M.A."/>
            <person name="Guerrero G."/>
            <person name="Ormeno-Orrillo E."/>
            <person name="Martinez-Romero J.C."/>
            <person name="Negrete-Yankelevich S."/>
            <person name="Martinez-Romero E."/>
        </authorList>
    </citation>
    <scope>NUCLEOTIDE SEQUENCE [LARGE SCALE GENOMIC DNA]</scope>
    <source>
        <strain evidence="2 3">CCGE525</strain>
        <plasmid evidence="3">prccge525b</plasmid>
    </source>
</reference>
<keyword evidence="3" id="KW-1185">Reference proteome</keyword>
<name>A0A387G8M7_9HYPH</name>
<keyword evidence="2" id="KW-0614">Plasmid</keyword>
<dbReference type="Pfam" id="PF08808">
    <property type="entry name" value="RES"/>
    <property type="match status" value="1"/>
</dbReference>
<gene>
    <name evidence="2" type="ORF">CCGE525_36230</name>
</gene>
<geneLocation type="plasmid" evidence="3">
    <name>prccge525b</name>
</geneLocation>
<evidence type="ECO:0000313" key="2">
    <source>
        <dbReference type="EMBL" id="AYG64191.1"/>
    </source>
</evidence>
<protein>
    <submittedName>
        <fullName evidence="2">RES domain-containing protein</fullName>
    </submittedName>
</protein>
<dbReference type="EMBL" id="CP032696">
    <property type="protein sequence ID" value="AYG64191.1"/>
    <property type="molecule type" value="Genomic_DNA"/>
</dbReference>
<proteinExistence type="predicted"/>